<reference evidence="1" key="1">
    <citation type="submission" date="2018-02" db="EMBL/GenBank/DDBJ databases">
        <title>Rhizophora mucronata_Transcriptome.</title>
        <authorList>
            <person name="Meera S.P."/>
            <person name="Sreeshan A."/>
            <person name="Augustine A."/>
        </authorList>
    </citation>
    <scope>NUCLEOTIDE SEQUENCE</scope>
    <source>
        <tissue evidence="1">Leaf</tissue>
    </source>
</reference>
<evidence type="ECO:0000313" key="1">
    <source>
        <dbReference type="EMBL" id="MBX20391.1"/>
    </source>
</evidence>
<name>A0A2P2LQZ1_RHIMU</name>
<organism evidence="1">
    <name type="scientific">Rhizophora mucronata</name>
    <name type="common">Asiatic mangrove</name>
    <dbReference type="NCBI Taxonomy" id="61149"/>
    <lineage>
        <taxon>Eukaryota</taxon>
        <taxon>Viridiplantae</taxon>
        <taxon>Streptophyta</taxon>
        <taxon>Embryophyta</taxon>
        <taxon>Tracheophyta</taxon>
        <taxon>Spermatophyta</taxon>
        <taxon>Magnoliopsida</taxon>
        <taxon>eudicotyledons</taxon>
        <taxon>Gunneridae</taxon>
        <taxon>Pentapetalae</taxon>
        <taxon>rosids</taxon>
        <taxon>fabids</taxon>
        <taxon>Malpighiales</taxon>
        <taxon>Rhizophoraceae</taxon>
        <taxon>Rhizophora</taxon>
    </lineage>
</organism>
<dbReference type="AlphaFoldDB" id="A0A2P2LQZ1"/>
<accession>A0A2P2LQZ1</accession>
<sequence length="93" mass="10533">MQRPPLLPVTNVTIQNWKKMKLYLCQEMKLRNSPHQEKMGLMHCVKHICGTLIVPSLGILGCGLSCLKPPLALPWSCATVFLFDDHMRAMTDI</sequence>
<proteinExistence type="predicted"/>
<dbReference type="EMBL" id="GGEC01039907">
    <property type="protein sequence ID" value="MBX20391.1"/>
    <property type="molecule type" value="Transcribed_RNA"/>
</dbReference>
<protein>
    <submittedName>
        <fullName evidence="1">Uncharacterized protein MANES_03G180900</fullName>
    </submittedName>
</protein>